<dbReference type="InterPro" id="IPR002509">
    <property type="entry name" value="NODB_dom"/>
</dbReference>
<evidence type="ECO:0000313" key="2">
    <source>
        <dbReference type="EMBL" id="QSR87635.1"/>
    </source>
</evidence>
<dbReference type="InterPro" id="IPR045235">
    <property type="entry name" value="PuuE_HpPgdA-like"/>
</dbReference>
<keyword evidence="3" id="KW-1185">Reference proteome</keyword>
<dbReference type="PANTHER" id="PTHR47561:SF1">
    <property type="entry name" value="POLYSACCHARIDE DEACETYLASE FAMILY PROTEIN (AFU_ORTHOLOGUE AFUA_6G05030)"/>
    <property type="match status" value="1"/>
</dbReference>
<gene>
    <name evidence="2" type="ORF">EM20IM_04765</name>
</gene>
<name>A0ABX7PX98_9BACT</name>
<dbReference type="Proteomes" id="UP000663088">
    <property type="component" value="Chromosome"/>
</dbReference>
<organism evidence="2 3">
    <name type="scientific">Candidatus Methylacidiphilum infernorum</name>
    <dbReference type="NCBI Taxonomy" id="511746"/>
    <lineage>
        <taxon>Bacteria</taxon>
        <taxon>Pseudomonadati</taxon>
        <taxon>Verrucomicrobiota</taxon>
        <taxon>Methylacidiphilae</taxon>
        <taxon>Methylacidiphilales</taxon>
        <taxon>Methylacidiphilaceae</taxon>
        <taxon>Methylacidiphilum (ex Ratnadevi et al. 2023)</taxon>
    </lineage>
</organism>
<dbReference type="CDD" id="cd10941">
    <property type="entry name" value="CE4_PuuE_HpPgdA_like_2"/>
    <property type="match status" value="1"/>
</dbReference>
<dbReference type="RefSeq" id="WP_206848081.1">
    <property type="nucleotide sequence ID" value="NZ_CP065956.1"/>
</dbReference>
<sequence>MTGKIYLNFDLEEFDIPCEYGQPIKEEEQIEVTSEGLKRLLELLQKKGLQATFFTTASFALNQTALAKNLLELGHEIASHGLDHKPKAKEEDLFLSKKILEEISSVPVLGYRSPRFRPVDPQALLSHGYAYNSSINPTWLPGRYNYLHYPRKIFSYQGLVQVPISTTPIVRVPLCWLSFKNLPPSLFNLFSWITLKEKGYLNIFFHPWEFAPIQNYAMPKAAKSLDGKALLKRLEEYINWLMSLEVPFAKLGEVVGPMGNSPTLK</sequence>
<dbReference type="PANTHER" id="PTHR47561">
    <property type="entry name" value="POLYSACCHARIDE DEACETYLASE FAMILY PROTEIN (AFU_ORTHOLOGUE AFUA_6G05030)"/>
    <property type="match status" value="1"/>
</dbReference>
<dbReference type="SUPFAM" id="SSF88713">
    <property type="entry name" value="Glycoside hydrolase/deacetylase"/>
    <property type="match status" value="1"/>
</dbReference>
<evidence type="ECO:0000259" key="1">
    <source>
        <dbReference type="Pfam" id="PF01522"/>
    </source>
</evidence>
<accession>A0ABX7PX98</accession>
<reference evidence="2 3" key="1">
    <citation type="submission" date="2020-12" db="EMBL/GenBank/DDBJ databases">
        <authorList>
            <person name="Awala S.I."/>
            <person name="Gwak J.-H."/>
            <person name="Kim S.-J."/>
            <person name="Rhee S.-K."/>
        </authorList>
    </citation>
    <scope>NUCLEOTIDE SEQUENCE [LARGE SCALE GENOMIC DNA]</scope>
    <source>
        <strain evidence="2 3">IT5</strain>
    </source>
</reference>
<dbReference type="Pfam" id="PF01522">
    <property type="entry name" value="Polysacc_deac_1"/>
    <property type="match status" value="1"/>
</dbReference>
<dbReference type="InterPro" id="IPR011330">
    <property type="entry name" value="Glyco_hydro/deAcase_b/a-brl"/>
</dbReference>
<evidence type="ECO:0000313" key="3">
    <source>
        <dbReference type="Proteomes" id="UP000663088"/>
    </source>
</evidence>
<dbReference type="EMBL" id="CP065956">
    <property type="protein sequence ID" value="QSR87635.1"/>
    <property type="molecule type" value="Genomic_DNA"/>
</dbReference>
<dbReference type="Gene3D" id="3.20.20.370">
    <property type="entry name" value="Glycoside hydrolase/deacetylase"/>
    <property type="match status" value="1"/>
</dbReference>
<feature type="domain" description="NodB homology" evidence="1">
    <location>
        <begin position="34"/>
        <end position="92"/>
    </location>
</feature>
<proteinExistence type="predicted"/>
<protein>
    <submittedName>
        <fullName evidence="2">Polysaccharide deacetylase family protein</fullName>
    </submittedName>
</protein>